<feature type="transmembrane region" description="Helical" evidence="1">
    <location>
        <begin position="222"/>
        <end position="248"/>
    </location>
</feature>
<dbReference type="EMBL" id="DVLY01000138">
    <property type="protein sequence ID" value="HIT98281.1"/>
    <property type="molecule type" value="Genomic_DNA"/>
</dbReference>
<feature type="transmembrane region" description="Helical" evidence="1">
    <location>
        <begin position="100"/>
        <end position="120"/>
    </location>
</feature>
<protein>
    <submittedName>
        <fullName evidence="2">DUF368 domain-containing protein</fullName>
    </submittedName>
</protein>
<feature type="transmembrane region" description="Helical" evidence="1">
    <location>
        <begin position="29"/>
        <end position="48"/>
    </location>
</feature>
<keyword evidence="1" id="KW-0812">Transmembrane</keyword>
<dbReference type="PANTHER" id="PTHR37308">
    <property type="entry name" value="INTEGRAL MEMBRANE PROTEIN"/>
    <property type="match status" value="1"/>
</dbReference>
<feature type="transmembrane region" description="Helical" evidence="1">
    <location>
        <begin position="255"/>
        <end position="273"/>
    </location>
</feature>
<organism evidence="2 3">
    <name type="scientific">Candidatus Merdimorpha stercoravium</name>
    <dbReference type="NCBI Taxonomy" id="2840863"/>
    <lineage>
        <taxon>Bacteria</taxon>
        <taxon>Pseudomonadati</taxon>
        <taxon>Bacteroidota</taxon>
        <taxon>Flavobacteriia</taxon>
        <taxon>Flavobacteriales</taxon>
        <taxon>Candidatus Merdimorpha</taxon>
    </lineage>
</organism>
<reference evidence="2" key="1">
    <citation type="submission" date="2020-10" db="EMBL/GenBank/DDBJ databases">
        <authorList>
            <person name="Gilroy R."/>
        </authorList>
    </citation>
    <scope>NUCLEOTIDE SEQUENCE</scope>
    <source>
        <strain evidence="2">1383</strain>
    </source>
</reference>
<feature type="transmembrane region" description="Helical" evidence="1">
    <location>
        <begin position="132"/>
        <end position="150"/>
    </location>
</feature>
<reference evidence="2" key="2">
    <citation type="journal article" date="2021" name="PeerJ">
        <title>Extensive microbial diversity within the chicken gut microbiome revealed by metagenomics and culture.</title>
        <authorList>
            <person name="Gilroy R."/>
            <person name="Ravi A."/>
            <person name="Getino M."/>
            <person name="Pursley I."/>
            <person name="Horton D.L."/>
            <person name="Alikhan N.F."/>
            <person name="Baker D."/>
            <person name="Gharbi K."/>
            <person name="Hall N."/>
            <person name="Watson M."/>
            <person name="Adriaenssens E.M."/>
            <person name="Foster-Nyarko E."/>
            <person name="Jarju S."/>
            <person name="Secka A."/>
            <person name="Antonio M."/>
            <person name="Oren A."/>
            <person name="Chaudhuri R.R."/>
            <person name="La Ragione R."/>
            <person name="Hildebrand F."/>
            <person name="Pallen M.J."/>
        </authorList>
    </citation>
    <scope>NUCLEOTIDE SEQUENCE</scope>
    <source>
        <strain evidence="2">1383</strain>
    </source>
</reference>
<feature type="transmembrane region" description="Helical" evidence="1">
    <location>
        <begin position="74"/>
        <end position="94"/>
    </location>
</feature>
<proteinExistence type="predicted"/>
<gene>
    <name evidence="2" type="ORF">IAC44_05520</name>
</gene>
<dbReference type="PANTHER" id="PTHR37308:SF1">
    <property type="entry name" value="POLYPRENYL-PHOSPHATE TRANSPORTER"/>
    <property type="match status" value="1"/>
</dbReference>
<name>A0A9D1HA96_9FLAO</name>
<dbReference type="Proteomes" id="UP000824161">
    <property type="component" value="Unassembled WGS sequence"/>
</dbReference>
<dbReference type="InterPro" id="IPR007163">
    <property type="entry name" value="VCA0040-like"/>
</dbReference>
<keyword evidence="1" id="KW-1133">Transmembrane helix</keyword>
<comment type="caution">
    <text evidence="2">The sequence shown here is derived from an EMBL/GenBank/DDBJ whole genome shotgun (WGS) entry which is preliminary data.</text>
</comment>
<dbReference type="Pfam" id="PF04018">
    <property type="entry name" value="VCA0040-like"/>
    <property type="match status" value="1"/>
</dbReference>
<keyword evidence="1" id="KW-0472">Membrane</keyword>
<feature type="transmembrane region" description="Helical" evidence="1">
    <location>
        <begin position="156"/>
        <end position="173"/>
    </location>
</feature>
<accession>A0A9D1HA96</accession>
<dbReference type="AlphaFoldDB" id="A0A9D1HA96"/>
<evidence type="ECO:0000313" key="2">
    <source>
        <dbReference type="EMBL" id="HIT98281.1"/>
    </source>
</evidence>
<evidence type="ECO:0000256" key="1">
    <source>
        <dbReference type="SAM" id="Phobius"/>
    </source>
</evidence>
<sequence length="347" mass="38933">MAKKRNALDYFLLWIKGIAMGTANKVPGVSGGTVAFVIGFYEEFIFSLQRINRRSLKWLLYGHVRSFFRYTNMWFLLCILGGTITSFFSVSLLIDYLIEHFSVQVWAVFFGMVLGSLLHLIKKYDSWRGGTVRMMLLGLFIGLSVTMLDYRSGSDNMAVIFLCGVISVCGMTLPGLSGSFLLMVIGNYKLLMVDSVNAVFFAAEKMLHGDYSALYDVEQMHLIKICGVFTAGTLIGVVIFSHILGYLLKHFRANVIALIIGFIGGSLSIMWPWKNNLYERTLVDGVPQDIIIGFDHYLPALNQPGTWIAVAFVLLGFWGTVKMETYSERKRAFAAGTPVVKKPKRNK</sequence>
<evidence type="ECO:0000313" key="3">
    <source>
        <dbReference type="Proteomes" id="UP000824161"/>
    </source>
</evidence>
<feature type="transmembrane region" description="Helical" evidence="1">
    <location>
        <begin position="304"/>
        <end position="321"/>
    </location>
</feature>